<organism evidence="2 3">
    <name type="scientific">Ramlibacter albus</name>
    <dbReference type="NCBI Taxonomy" id="2079448"/>
    <lineage>
        <taxon>Bacteria</taxon>
        <taxon>Pseudomonadati</taxon>
        <taxon>Pseudomonadota</taxon>
        <taxon>Betaproteobacteria</taxon>
        <taxon>Burkholderiales</taxon>
        <taxon>Comamonadaceae</taxon>
        <taxon>Ramlibacter</taxon>
    </lineage>
</organism>
<gene>
    <name evidence="2" type="ORF">H8R02_00100</name>
</gene>
<name>A0A923M3S3_9BURK</name>
<dbReference type="RefSeq" id="WP_187079321.1">
    <property type="nucleotide sequence ID" value="NZ_JACORU010000001.1"/>
</dbReference>
<accession>A0A923M3S3</accession>
<dbReference type="SUPFAM" id="SSF53474">
    <property type="entry name" value="alpha/beta-Hydrolases"/>
    <property type="match status" value="1"/>
</dbReference>
<sequence length="260" mass="28061">MQQHELSAGGHRLAAFTWGRLDGEHPVIVMLHGGLDCTSTWRDLPEAIARATGLAVMSYDRWGYGGSEGFVGRRDRSYRFEESGPVLGEVLKFFAIRQAVIFGHSDGGAMGILAAAAHPDTVIGVCACSPTAAVDIPMVRAMSSARDAFEHGDLRDKLRKHHGDKTDAMFWAWYEPWADVAAARWSMADQVAAVRCPVAAVFGQDDVYGWRASAGLLVDHGRMPLELSALPGAGHDPHHRARPAVLRALDRVLVAAGALS</sequence>
<keyword evidence="2" id="KW-0378">Hydrolase</keyword>
<evidence type="ECO:0000313" key="3">
    <source>
        <dbReference type="Proteomes" id="UP000596827"/>
    </source>
</evidence>
<dbReference type="Gene3D" id="3.40.50.1820">
    <property type="entry name" value="alpha/beta hydrolase"/>
    <property type="match status" value="1"/>
</dbReference>
<dbReference type="EMBL" id="JACORU010000001">
    <property type="protein sequence ID" value="MBC5762835.1"/>
    <property type="molecule type" value="Genomic_DNA"/>
</dbReference>
<comment type="caution">
    <text evidence="2">The sequence shown here is derived from an EMBL/GenBank/DDBJ whole genome shotgun (WGS) entry which is preliminary data.</text>
</comment>
<keyword evidence="3" id="KW-1185">Reference proteome</keyword>
<dbReference type="GO" id="GO:0016787">
    <property type="term" value="F:hydrolase activity"/>
    <property type="evidence" value="ECO:0007669"/>
    <property type="project" value="UniProtKB-KW"/>
</dbReference>
<feature type="domain" description="AB hydrolase-1" evidence="1">
    <location>
        <begin position="26"/>
        <end position="168"/>
    </location>
</feature>
<dbReference type="PANTHER" id="PTHR43689">
    <property type="entry name" value="HYDROLASE"/>
    <property type="match status" value="1"/>
</dbReference>
<proteinExistence type="predicted"/>
<evidence type="ECO:0000313" key="2">
    <source>
        <dbReference type="EMBL" id="MBC5762835.1"/>
    </source>
</evidence>
<evidence type="ECO:0000259" key="1">
    <source>
        <dbReference type="Pfam" id="PF00561"/>
    </source>
</evidence>
<dbReference type="AlphaFoldDB" id="A0A923M3S3"/>
<dbReference type="Pfam" id="PF00561">
    <property type="entry name" value="Abhydrolase_1"/>
    <property type="match status" value="1"/>
</dbReference>
<dbReference type="InterPro" id="IPR000073">
    <property type="entry name" value="AB_hydrolase_1"/>
</dbReference>
<dbReference type="PANTHER" id="PTHR43689:SF8">
    <property type="entry name" value="ALPHA_BETA-HYDROLASES SUPERFAMILY PROTEIN"/>
    <property type="match status" value="1"/>
</dbReference>
<reference evidence="2" key="1">
    <citation type="submission" date="2020-08" db="EMBL/GenBank/DDBJ databases">
        <title>Ramlibacter sp. GTP1 16S ribosomal RNA gene genome sequencing and assembly.</title>
        <authorList>
            <person name="Kang M."/>
        </authorList>
    </citation>
    <scope>NUCLEOTIDE SEQUENCE</scope>
    <source>
        <strain evidence="2">GTP1</strain>
    </source>
</reference>
<dbReference type="Proteomes" id="UP000596827">
    <property type="component" value="Unassembled WGS sequence"/>
</dbReference>
<protein>
    <submittedName>
        <fullName evidence="2">Alpha/beta hydrolase</fullName>
    </submittedName>
</protein>
<dbReference type="InterPro" id="IPR029058">
    <property type="entry name" value="AB_hydrolase_fold"/>
</dbReference>